<feature type="transmembrane region" description="Helical" evidence="1">
    <location>
        <begin position="99"/>
        <end position="117"/>
    </location>
</feature>
<protein>
    <recommendedName>
        <fullName evidence="4">Transmembrane protein</fullName>
    </recommendedName>
</protein>
<feature type="transmembrane region" description="Helical" evidence="1">
    <location>
        <begin position="183"/>
        <end position="201"/>
    </location>
</feature>
<dbReference type="HOGENOM" id="CLU_1282548_0_0_14"/>
<feature type="transmembrane region" description="Helical" evidence="1">
    <location>
        <begin position="20"/>
        <end position="39"/>
    </location>
</feature>
<dbReference type="PATRIC" id="fig|1276221.3.peg.109"/>
<keyword evidence="1" id="KW-0472">Membrane</keyword>
<gene>
    <name evidence="2" type="ORF">SDIMI_v3c01090</name>
</gene>
<keyword evidence="3" id="KW-1185">Reference proteome</keyword>
<evidence type="ECO:0008006" key="4">
    <source>
        <dbReference type="Google" id="ProtNLM"/>
    </source>
</evidence>
<keyword evidence="1" id="KW-0812">Transmembrane</keyword>
<dbReference type="RefSeq" id="WP_020836046.1">
    <property type="nucleotide sequence ID" value="NC_021833.1"/>
</dbReference>
<name>S5MDL8_9MOLU</name>
<dbReference type="EMBL" id="CP005076">
    <property type="protein sequence ID" value="AGR41813.1"/>
    <property type="molecule type" value="Genomic_DNA"/>
</dbReference>
<accession>S5MDL8</accession>
<keyword evidence="1" id="KW-1133">Transmembrane helix</keyword>
<sequence length="215" mass="25133">MKNFIKIFNPSNNWKTTFILILILAILTFFLALFMGYQFTDGDGNVYSFKLLSKNYDRSLKYIYEIFSLPSSNQTESGIAIKNSYDASNVYALISNYNLLAYILWFILPIGFILNQFRLSHLIGKTRRTVNATIILITSIVLLILIINYWIGYFQWINLLNDRRFEGINTWGYNWRTVVQQSLLIIGVGLFIAISCYNVFVENKVKYLYISEKQK</sequence>
<evidence type="ECO:0000313" key="2">
    <source>
        <dbReference type="EMBL" id="AGR41813.1"/>
    </source>
</evidence>
<dbReference type="Proteomes" id="UP000014983">
    <property type="component" value="Chromosome"/>
</dbReference>
<reference evidence="2 3" key="1">
    <citation type="journal article" date="2013" name="Genome Biol. Evol.">
        <title>Comparison of metabolic capacities and inference of gene content evolution in mosquito-associated Spiroplasma diminutum and S. taiwanense.</title>
        <authorList>
            <person name="Lo W.S."/>
            <person name="Ku C."/>
            <person name="Chen L.L."/>
            <person name="Chang T.H."/>
            <person name="Kuo C.H."/>
        </authorList>
    </citation>
    <scope>NUCLEOTIDE SEQUENCE [LARGE SCALE GENOMIC DNA]</scope>
    <source>
        <strain evidence="2">CUAS-1</strain>
    </source>
</reference>
<dbReference type="InParanoid" id="S5MDL8"/>
<dbReference type="STRING" id="1276221.SDIMI_v3c01090"/>
<dbReference type="AlphaFoldDB" id="S5MDL8"/>
<organism evidence="2 3">
    <name type="scientific">Spiroplasma diminutum CUAS-1</name>
    <dbReference type="NCBI Taxonomy" id="1276221"/>
    <lineage>
        <taxon>Bacteria</taxon>
        <taxon>Bacillati</taxon>
        <taxon>Mycoplasmatota</taxon>
        <taxon>Mollicutes</taxon>
        <taxon>Entomoplasmatales</taxon>
        <taxon>Spiroplasmataceae</taxon>
        <taxon>Spiroplasma</taxon>
    </lineage>
</organism>
<evidence type="ECO:0000313" key="3">
    <source>
        <dbReference type="Proteomes" id="UP000014983"/>
    </source>
</evidence>
<dbReference type="KEGG" id="sdi:SDIMI_v3c01090"/>
<feature type="transmembrane region" description="Helical" evidence="1">
    <location>
        <begin position="129"/>
        <end position="151"/>
    </location>
</feature>
<proteinExistence type="predicted"/>
<evidence type="ECO:0000256" key="1">
    <source>
        <dbReference type="SAM" id="Phobius"/>
    </source>
</evidence>
<dbReference type="OrthoDB" id="9833187at2"/>